<dbReference type="EMBL" id="JBHSQH010000002">
    <property type="protein sequence ID" value="MFC5973500.1"/>
    <property type="molecule type" value="Genomic_DNA"/>
</dbReference>
<dbReference type="AlphaFoldDB" id="A0ABD5RTK4"/>
<gene>
    <name evidence="2" type="ORF">ACFPYI_19395</name>
</gene>
<dbReference type="Gene3D" id="3.90.226.10">
    <property type="entry name" value="2-enoyl-CoA Hydratase, Chain A, domain 1"/>
    <property type="match status" value="1"/>
</dbReference>
<dbReference type="CDD" id="cd06558">
    <property type="entry name" value="crotonase-like"/>
    <property type="match status" value="1"/>
</dbReference>
<dbReference type="PANTHER" id="PTHR43459">
    <property type="entry name" value="ENOYL-COA HYDRATASE"/>
    <property type="match status" value="1"/>
</dbReference>
<reference evidence="2 3" key="1">
    <citation type="journal article" date="2019" name="Int. J. Syst. Evol. Microbiol.">
        <title>The Global Catalogue of Microorganisms (GCM) 10K type strain sequencing project: providing services to taxonomists for standard genome sequencing and annotation.</title>
        <authorList>
            <consortium name="The Broad Institute Genomics Platform"/>
            <consortium name="The Broad Institute Genome Sequencing Center for Infectious Disease"/>
            <person name="Wu L."/>
            <person name="Ma J."/>
        </authorList>
    </citation>
    <scope>NUCLEOTIDE SEQUENCE [LARGE SCALE GENOMIC DNA]</scope>
    <source>
        <strain evidence="2 3">CGMCC 1.12543</strain>
    </source>
</reference>
<dbReference type="SUPFAM" id="SSF52096">
    <property type="entry name" value="ClpP/crotonase"/>
    <property type="match status" value="1"/>
</dbReference>
<dbReference type="InterPro" id="IPR001753">
    <property type="entry name" value="Enoyl-CoA_hydra/iso"/>
</dbReference>
<evidence type="ECO:0000313" key="2">
    <source>
        <dbReference type="EMBL" id="MFC5973500.1"/>
    </source>
</evidence>
<dbReference type="InterPro" id="IPR014748">
    <property type="entry name" value="Enoyl-CoA_hydra_C"/>
</dbReference>
<organism evidence="2 3">
    <name type="scientific">Halomarina salina</name>
    <dbReference type="NCBI Taxonomy" id="1872699"/>
    <lineage>
        <taxon>Archaea</taxon>
        <taxon>Methanobacteriati</taxon>
        <taxon>Methanobacteriota</taxon>
        <taxon>Stenosarchaea group</taxon>
        <taxon>Halobacteria</taxon>
        <taxon>Halobacteriales</taxon>
        <taxon>Natronomonadaceae</taxon>
        <taxon>Halomarina</taxon>
    </lineage>
</organism>
<accession>A0ABD5RTK4</accession>
<feature type="region of interest" description="Disordered" evidence="1">
    <location>
        <begin position="248"/>
        <end position="267"/>
    </location>
</feature>
<evidence type="ECO:0000256" key="1">
    <source>
        <dbReference type="SAM" id="MobiDB-lite"/>
    </source>
</evidence>
<protein>
    <submittedName>
        <fullName evidence="2">Enoyl-CoA hydratase/isomerase family protein</fullName>
    </submittedName>
</protein>
<dbReference type="RefSeq" id="WP_247420363.1">
    <property type="nucleotide sequence ID" value="NZ_JALLGW010000003.1"/>
</dbReference>
<dbReference type="Pfam" id="PF00378">
    <property type="entry name" value="ECH_1"/>
    <property type="match status" value="1"/>
</dbReference>
<proteinExistence type="predicted"/>
<dbReference type="PANTHER" id="PTHR43459:SF1">
    <property type="entry name" value="EG:BACN32G11.4 PROTEIN"/>
    <property type="match status" value="1"/>
</dbReference>
<evidence type="ECO:0000313" key="3">
    <source>
        <dbReference type="Proteomes" id="UP001596099"/>
    </source>
</evidence>
<keyword evidence="3" id="KW-1185">Reference proteome</keyword>
<comment type="caution">
    <text evidence="2">The sequence shown here is derived from an EMBL/GenBank/DDBJ whole genome shotgun (WGS) entry which is preliminary data.</text>
</comment>
<name>A0ABD5RTK4_9EURY</name>
<dbReference type="Gene3D" id="1.10.12.10">
    <property type="entry name" value="Lyase 2-enoyl-coa Hydratase, Chain A, domain 2"/>
    <property type="match status" value="1"/>
</dbReference>
<dbReference type="InterPro" id="IPR029045">
    <property type="entry name" value="ClpP/crotonase-like_dom_sf"/>
</dbReference>
<dbReference type="Proteomes" id="UP001596099">
    <property type="component" value="Unassembled WGS sequence"/>
</dbReference>
<sequence>MSTSDIDDAVLLDVDDGVATVRLNRPERRNALSPDVIAGVTDAFEDLQARDDVRCVVVTGSEGVFCAGGDIESMGERERTTAADAVERITDSAHDLVETVATFPLPVVAKLGGPAFGAGGAIALACDVRVASTDAKIGFGFRQVGLTIDSGLSHFLPRLVGRGRAKDLVFSGELVDAQRAADLGLFERVFDAETFDERADRYVQQVASGPTAALRHSKRLLDSNGDQSLRGALQSEATAQAALMDTADHEEGVSAFQEGREPEFEGH</sequence>